<gene>
    <name evidence="3" type="ORF">NHX12_008929</name>
</gene>
<dbReference type="EMBL" id="JANIIK010000114">
    <property type="protein sequence ID" value="KAJ3590981.1"/>
    <property type="molecule type" value="Genomic_DNA"/>
</dbReference>
<feature type="compositionally biased region" description="Pro residues" evidence="1">
    <location>
        <begin position="169"/>
        <end position="182"/>
    </location>
</feature>
<proteinExistence type="predicted"/>
<feature type="chain" id="PRO_5040245095" evidence="2">
    <location>
        <begin position="19"/>
        <end position="324"/>
    </location>
</feature>
<comment type="caution">
    <text evidence="3">The sequence shown here is derived from an EMBL/GenBank/DDBJ whole genome shotgun (WGS) entry which is preliminary data.</text>
</comment>
<protein>
    <submittedName>
        <fullName evidence="3">Uncharacterized protein</fullName>
    </submittedName>
</protein>
<feature type="compositionally biased region" description="Pro residues" evidence="1">
    <location>
        <begin position="217"/>
        <end position="235"/>
    </location>
</feature>
<dbReference type="Proteomes" id="UP001148018">
    <property type="component" value="Unassembled WGS sequence"/>
</dbReference>
<evidence type="ECO:0000313" key="4">
    <source>
        <dbReference type="Proteomes" id="UP001148018"/>
    </source>
</evidence>
<name>A0A9Q0IBP7_9TELE</name>
<feature type="non-terminal residue" evidence="3">
    <location>
        <position position="324"/>
    </location>
</feature>
<feature type="compositionally biased region" description="Polar residues" evidence="1">
    <location>
        <begin position="129"/>
        <end position="141"/>
    </location>
</feature>
<reference evidence="3" key="1">
    <citation type="submission" date="2022-07" db="EMBL/GenBank/DDBJ databases">
        <title>Chromosome-level genome of Muraenolepis orangiensis.</title>
        <authorList>
            <person name="Kim J."/>
        </authorList>
    </citation>
    <scope>NUCLEOTIDE SEQUENCE</scope>
    <source>
        <strain evidence="3">KU_S4_2022</strain>
        <tissue evidence="3">Muscle</tissue>
    </source>
</reference>
<feature type="signal peptide" evidence="2">
    <location>
        <begin position="1"/>
        <end position="18"/>
    </location>
</feature>
<organism evidence="3 4">
    <name type="scientific">Muraenolepis orangiensis</name>
    <name type="common">Patagonian moray cod</name>
    <dbReference type="NCBI Taxonomy" id="630683"/>
    <lineage>
        <taxon>Eukaryota</taxon>
        <taxon>Metazoa</taxon>
        <taxon>Chordata</taxon>
        <taxon>Craniata</taxon>
        <taxon>Vertebrata</taxon>
        <taxon>Euteleostomi</taxon>
        <taxon>Actinopterygii</taxon>
        <taxon>Neopterygii</taxon>
        <taxon>Teleostei</taxon>
        <taxon>Neoteleostei</taxon>
        <taxon>Acanthomorphata</taxon>
        <taxon>Zeiogadaria</taxon>
        <taxon>Gadariae</taxon>
        <taxon>Gadiformes</taxon>
        <taxon>Muraenolepidoidei</taxon>
        <taxon>Muraenolepididae</taxon>
        <taxon>Muraenolepis</taxon>
    </lineage>
</organism>
<evidence type="ECO:0000256" key="2">
    <source>
        <dbReference type="SAM" id="SignalP"/>
    </source>
</evidence>
<evidence type="ECO:0000256" key="1">
    <source>
        <dbReference type="SAM" id="MobiDB-lite"/>
    </source>
</evidence>
<evidence type="ECO:0000313" key="3">
    <source>
        <dbReference type="EMBL" id="KAJ3590981.1"/>
    </source>
</evidence>
<feature type="region of interest" description="Disordered" evidence="1">
    <location>
        <begin position="69"/>
        <end position="88"/>
    </location>
</feature>
<feature type="region of interest" description="Disordered" evidence="1">
    <location>
        <begin position="129"/>
        <end position="242"/>
    </location>
</feature>
<feature type="region of interest" description="Disordered" evidence="1">
    <location>
        <begin position="296"/>
        <end position="324"/>
    </location>
</feature>
<sequence length="324" mass="34255">MLASEVWLFHVCLRLASGAAVKGFLSSGPYRPSSTTDPLVRTVDPPFKGDTPLPWGPTGGTQGWLAAPGSFHHLHNPTSARPAEPIRGRRRELRRMGLLADPFMESWAVTLDQDGPRDGLVQCGTDQLVHSGTDWSTTGRTGPSRDGLVHHGMVWSTTGQSGPLQDGPTGPPQYGPTGPPRDGPTGLPQDGPTGLPQDGPSVLPQDGPTGPLRDGPTGPPWDGPAGPPRDGPTGPPQNGLVHHRTVWSTTGRSGPPQNGLVHHRTVWSNTGRSGPPRDGLVNHGTVWSTTGWTNWSTAGQTGPLQDGPTGPPRDGHSRTRQMFH</sequence>
<dbReference type="AlphaFoldDB" id="A0A9Q0IBP7"/>
<accession>A0A9Q0IBP7</accession>
<keyword evidence="4" id="KW-1185">Reference proteome</keyword>
<keyword evidence="2" id="KW-0732">Signal</keyword>